<reference evidence="2 3" key="1">
    <citation type="journal article" date="2016" name="Nat. Commun.">
        <title>Thousands of microbial genomes shed light on interconnected biogeochemical processes in an aquifer system.</title>
        <authorList>
            <person name="Anantharaman K."/>
            <person name="Brown C.T."/>
            <person name="Hug L.A."/>
            <person name="Sharon I."/>
            <person name="Castelle C.J."/>
            <person name="Probst A.J."/>
            <person name="Thomas B.C."/>
            <person name="Singh A."/>
            <person name="Wilkins M.J."/>
            <person name="Karaoz U."/>
            <person name="Brodie E.L."/>
            <person name="Williams K.H."/>
            <person name="Hubbard S.S."/>
            <person name="Banfield J.F."/>
        </authorList>
    </citation>
    <scope>NUCLEOTIDE SEQUENCE [LARGE SCALE GENOMIC DNA]</scope>
</reference>
<dbReference type="STRING" id="1798500.A3C21_02300"/>
<accession>A0A1F6E0F3</accession>
<proteinExistence type="predicted"/>
<dbReference type="EMBL" id="MFLN01000029">
    <property type="protein sequence ID" value="OGG67067.1"/>
    <property type="molecule type" value="Genomic_DNA"/>
</dbReference>
<evidence type="ECO:0000313" key="3">
    <source>
        <dbReference type="Proteomes" id="UP000178572"/>
    </source>
</evidence>
<keyword evidence="1" id="KW-1133">Transmembrane helix</keyword>
<protein>
    <recommendedName>
        <fullName evidence="4">DUF11 domain-containing protein</fullName>
    </recommendedName>
</protein>
<dbReference type="AlphaFoldDB" id="A0A1F6E0F3"/>
<gene>
    <name evidence="2" type="ORF">A3C21_02300</name>
</gene>
<organism evidence="2 3">
    <name type="scientific">Candidatus Kaiserbacteria bacterium RIFCSPHIGHO2_02_FULL_59_21</name>
    <dbReference type="NCBI Taxonomy" id="1798500"/>
    <lineage>
        <taxon>Bacteria</taxon>
        <taxon>Candidatus Kaiseribacteriota</taxon>
    </lineage>
</organism>
<name>A0A1F6E0F3_9BACT</name>
<feature type="transmembrane region" description="Helical" evidence="1">
    <location>
        <begin position="72"/>
        <end position="94"/>
    </location>
</feature>
<dbReference type="Proteomes" id="UP000178572">
    <property type="component" value="Unassembled WGS sequence"/>
</dbReference>
<keyword evidence="1" id="KW-0812">Transmembrane</keyword>
<keyword evidence="1" id="KW-0472">Membrane</keyword>
<comment type="caution">
    <text evidence="2">The sequence shown here is derived from an EMBL/GenBank/DDBJ whole genome shotgun (WGS) entry which is preliminary data.</text>
</comment>
<evidence type="ECO:0000313" key="2">
    <source>
        <dbReference type="EMBL" id="OGG67067.1"/>
    </source>
</evidence>
<evidence type="ECO:0000256" key="1">
    <source>
        <dbReference type="SAM" id="Phobius"/>
    </source>
</evidence>
<evidence type="ECO:0008006" key="4">
    <source>
        <dbReference type="Google" id="ProtNLM"/>
    </source>
</evidence>
<sequence>MEPSESEFEKEKVERLKRAMYSRETSEKLKERPRRELQDIRPIVGEEWRHEESPLAASLVAPRAIALARRALWWMLGLAIVFFIGAAGFFAYYFTLGGGASPASAANIDISISGPPQISGGEPTQLQIAVTNRNQVPLQLAELIITYPPGTRSPTDLSTDLPSQRISLGAIESGGRRQGTVSAVFAASGGDVGVKVDLEYRITGSSAIFVASSEYRALLSSSPIALSIEGNVETVSGQPLEFTATISSNANTTVKDVLFSASYPFGFTARASEPQATRSLSAGAGSVWELGDIPPGQKRQVVLRGVLVGERADERIFRFDAGTRKSPSEGTITTKLAESALKVRVSEAFLGLAVSVNKSTGPSVVPPGANVNVVVNWRNNLSTAIQDAVIIARLSGVQIDGATVVSPDGFYRSSDGVVLWDKNTTRGVLSNLAPGAGGSVSFAFQMPASEELKSIVNPTLTFTVHAAGKRVSEQGVPESLQSTASQRVVVSSDLRVTAQGLYYANPFASTGPIPPKAGTETTYGIVFTLTNTTNKIEGGKLTATLPPYVRWVGVYSPASEDLTFNQNNSAVTWNIGAVEPGAGTDGTPPRQAAIAIGFTPSTSQIGQEPPLLQNIEFSGVDSATKEPVSRTVQNVTTNIVGDPGFSATQATVVR</sequence>